<feature type="transmembrane region" description="Helical" evidence="7">
    <location>
        <begin position="99"/>
        <end position="124"/>
    </location>
</feature>
<evidence type="ECO:0000256" key="1">
    <source>
        <dbReference type="ARBA" id="ARBA00004651"/>
    </source>
</evidence>
<dbReference type="InterPro" id="IPR000515">
    <property type="entry name" value="MetI-like"/>
</dbReference>
<evidence type="ECO:0000313" key="9">
    <source>
        <dbReference type="EMBL" id="XDU67576.1"/>
    </source>
</evidence>
<comment type="similarity">
    <text evidence="7">Belongs to the binding-protein-dependent transport system permease family.</text>
</comment>
<gene>
    <name evidence="9" type="ORF">AB8B22_03955</name>
</gene>
<keyword evidence="2 7" id="KW-0813">Transport</keyword>
<dbReference type="RefSeq" id="WP_094080666.1">
    <property type="nucleotide sequence ID" value="NZ_CP165644.1"/>
</dbReference>
<evidence type="ECO:0000256" key="5">
    <source>
        <dbReference type="ARBA" id="ARBA00022989"/>
    </source>
</evidence>
<dbReference type="GO" id="GO:0055085">
    <property type="term" value="P:transmembrane transport"/>
    <property type="evidence" value="ECO:0007669"/>
    <property type="project" value="InterPro"/>
</dbReference>
<evidence type="ECO:0000259" key="8">
    <source>
        <dbReference type="PROSITE" id="PS50928"/>
    </source>
</evidence>
<dbReference type="PROSITE" id="PS50928">
    <property type="entry name" value="ABC_TM1"/>
    <property type="match status" value="1"/>
</dbReference>
<name>A0AB39VJL6_9FUSO</name>
<reference evidence="9" key="1">
    <citation type="submission" date="2024-07" db="EMBL/GenBank/DDBJ databases">
        <authorList>
            <person name="Li X.-J."/>
            <person name="Wang X."/>
        </authorList>
    </citation>
    <scope>NUCLEOTIDE SEQUENCE</scope>
    <source>
        <strain evidence="9">HSP-334</strain>
    </source>
</reference>
<dbReference type="Gene3D" id="1.10.3720.10">
    <property type="entry name" value="MetI-like"/>
    <property type="match status" value="1"/>
</dbReference>
<feature type="transmembrane region" description="Helical" evidence="7">
    <location>
        <begin position="130"/>
        <end position="149"/>
    </location>
</feature>
<dbReference type="GO" id="GO:0005886">
    <property type="term" value="C:plasma membrane"/>
    <property type="evidence" value="ECO:0007669"/>
    <property type="project" value="UniProtKB-SubCell"/>
</dbReference>
<feature type="domain" description="ABC transmembrane type-1" evidence="8">
    <location>
        <begin position="64"/>
        <end position="244"/>
    </location>
</feature>
<dbReference type="KEGG" id="lrug:AB8B22_03955"/>
<feature type="transmembrane region" description="Helical" evidence="7">
    <location>
        <begin position="226"/>
        <end position="244"/>
    </location>
</feature>
<keyword evidence="6 7" id="KW-0472">Membrane</keyword>
<dbReference type="SUPFAM" id="SSF161098">
    <property type="entry name" value="MetI-like"/>
    <property type="match status" value="1"/>
</dbReference>
<dbReference type="EMBL" id="CP165644">
    <property type="protein sequence ID" value="XDU67576.1"/>
    <property type="molecule type" value="Genomic_DNA"/>
</dbReference>
<dbReference type="PANTHER" id="PTHR30151">
    <property type="entry name" value="ALKANE SULFONATE ABC TRANSPORTER-RELATED, MEMBRANE SUBUNIT"/>
    <property type="match status" value="1"/>
</dbReference>
<proteinExistence type="inferred from homology"/>
<keyword evidence="4 7" id="KW-0812">Transmembrane</keyword>
<dbReference type="PANTHER" id="PTHR30151:SF20">
    <property type="entry name" value="ABC TRANSPORTER PERMEASE PROTEIN HI_0355-RELATED"/>
    <property type="match status" value="1"/>
</dbReference>
<dbReference type="Pfam" id="PF00528">
    <property type="entry name" value="BPD_transp_1"/>
    <property type="match status" value="1"/>
</dbReference>
<keyword evidence="5 7" id="KW-1133">Transmembrane helix</keyword>
<dbReference type="CDD" id="cd06261">
    <property type="entry name" value="TM_PBP2"/>
    <property type="match status" value="1"/>
</dbReference>
<evidence type="ECO:0000256" key="6">
    <source>
        <dbReference type="ARBA" id="ARBA00023136"/>
    </source>
</evidence>
<evidence type="ECO:0000256" key="7">
    <source>
        <dbReference type="RuleBase" id="RU363032"/>
    </source>
</evidence>
<sequence>MKKKSKNIYSKLLNKIAPLIIILCILIKWQILSITGVVPKFMLPSPFDVIKAFVNDFPLLVHHMKVTLVEASLGLGMGVILGFLVAIIMDMFEFFYKSIYPILIITQTIPTVAIAPLLVLWLGYGILPKIVLIVLTSFFPITIGLLDGFKSADKDALKLMKTMGATPFQNFVHIKLPSSIGYFFAGLRISVSYSIIGAVVAEWLGGFDGLGVYMTRVRKSYSFDKMFAVIFLISIISLFLMFVVKKIQKLSMPWEEAI</sequence>
<dbReference type="AlphaFoldDB" id="A0AB39VJL6"/>
<comment type="subcellular location">
    <subcellularLocation>
        <location evidence="1 7">Cell membrane</location>
        <topology evidence="1 7">Multi-pass membrane protein</topology>
    </subcellularLocation>
</comment>
<protein>
    <submittedName>
        <fullName evidence="9">ABC transporter permease</fullName>
    </submittedName>
</protein>
<evidence type="ECO:0000256" key="3">
    <source>
        <dbReference type="ARBA" id="ARBA00022475"/>
    </source>
</evidence>
<dbReference type="InterPro" id="IPR035906">
    <property type="entry name" value="MetI-like_sf"/>
</dbReference>
<feature type="transmembrane region" description="Helical" evidence="7">
    <location>
        <begin position="180"/>
        <end position="206"/>
    </location>
</feature>
<feature type="transmembrane region" description="Helical" evidence="7">
    <location>
        <begin position="71"/>
        <end position="92"/>
    </location>
</feature>
<accession>A0AB39VJL6</accession>
<feature type="transmembrane region" description="Helical" evidence="7">
    <location>
        <begin position="12"/>
        <end position="32"/>
    </location>
</feature>
<evidence type="ECO:0000256" key="4">
    <source>
        <dbReference type="ARBA" id="ARBA00022692"/>
    </source>
</evidence>
<evidence type="ECO:0000256" key="2">
    <source>
        <dbReference type="ARBA" id="ARBA00022448"/>
    </source>
</evidence>
<keyword evidence="3" id="KW-1003">Cell membrane</keyword>
<organism evidence="9">
    <name type="scientific">Leptotrichia rugosa</name>
    <dbReference type="NCBI Taxonomy" id="3239302"/>
    <lineage>
        <taxon>Bacteria</taxon>
        <taxon>Fusobacteriati</taxon>
        <taxon>Fusobacteriota</taxon>
        <taxon>Fusobacteriia</taxon>
        <taxon>Fusobacteriales</taxon>
        <taxon>Leptotrichiaceae</taxon>
        <taxon>Leptotrichia</taxon>
    </lineage>
</organism>